<keyword evidence="5" id="KW-1185">Reference proteome</keyword>
<reference evidence="4 5" key="1">
    <citation type="submission" date="2024-10" db="EMBL/GenBank/DDBJ databases">
        <title>The Natural Products Discovery Center: Release of the First 8490 Sequenced Strains for Exploring Actinobacteria Biosynthetic Diversity.</title>
        <authorList>
            <person name="Kalkreuter E."/>
            <person name="Kautsar S.A."/>
            <person name="Yang D."/>
            <person name="Bader C.D."/>
            <person name="Teijaro C.N."/>
            <person name="Fluegel L."/>
            <person name="Davis C.M."/>
            <person name="Simpson J.R."/>
            <person name="Lauterbach L."/>
            <person name="Steele A.D."/>
            <person name="Gui C."/>
            <person name="Meng S."/>
            <person name="Li G."/>
            <person name="Viehrig K."/>
            <person name="Ye F."/>
            <person name="Su P."/>
            <person name="Kiefer A.F."/>
            <person name="Nichols A."/>
            <person name="Cepeda A.J."/>
            <person name="Yan W."/>
            <person name="Fan B."/>
            <person name="Jiang Y."/>
            <person name="Adhikari A."/>
            <person name="Zheng C.-J."/>
            <person name="Schuster L."/>
            <person name="Cowan T.M."/>
            <person name="Smanski M.J."/>
            <person name="Chevrette M.G."/>
            <person name="De Carvalho L.P.S."/>
            <person name="Shen B."/>
        </authorList>
    </citation>
    <scope>NUCLEOTIDE SEQUENCE [LARGE SCALE GENOMIC DNA]</scope>
    <source>
        <strain evidence="4 5">NPDC087045</strain>
    </source>
</reference>
<name>A0ABW8F097_9BURK</name>
<dbReference type="EMBL" id="JBIUZV010000006">
    <property type="protein sequence ID" value="MFJ3046686.1"/>
    <property type="molecule type" value="Genomic_DNA"/>
</dbReference>
<organism evidence="4 5">
    <name type="scientific">Herbaspirillum chlorophenolicum</name>
    <dbReference type="NCBI Taxonomy" id="211589"/>
    <lineage>
        <taxon>Bacteria</taxon>
        <taxon>Pseudomonadati</taxon>
        <taxon>Pseudomonadota</taxon>
        <taxon>Betaproteobacteria</taxon>
        <taxon>Burkholderiales</taxon>
        <taxon>Oxalobacteraceae</taxon>
        <taxon>Herbaspirillum</taxon>
    </lineage>
</organism>
<dbReference type="CDD" id="cd12164">
    <property type="entry name" value="GDH_like_2"/>
    <property type="match status" value="1"/>
</dbReference>
<evidence type="ECO:0000256" key="2">
    <source>
        <dbReference type="ARBA" id="ARBA00023027"/>
    </source>
</evidence>
<dbReference type="InterPro" id="IPR006140">
    <property type="entry name" value="D-isomer_DH_NAD-bd"/>
</dbReference>
<sequence length="317" mass="34950">MSRPVTPIPFVSQGDAATVQAWLNALRAAMPDERVVDVAELSETELAQCKLAVVANPDPAELKRMPQLEWVHSVWAGVERLVEDLGDSGLKLTRLVDPRLAATMAEAVLAWTLYLHRDMPLYAQRQRFRVWQAEEYVLPEQRTVGILGLGTLGEAAAEALLQARFKVCGWSRSQRELAGVRTFSGEQGLAGMLAMSDILVCLLPLTSDTRGLLNAQRLAMLPPQSQLINFARGPIVDDQALCEALDSRVLRHAVLDVFATEPLPADSWHWTHPDVTVLPHCSAPTNRETASAIVAGNVRHYRQTGEIPANVDIRRGY</sequence>
<dbReference type="InterPro" id="IPR036291">
    <property type="entry name" value="NAD(P)-bd_dom_sf"/>
</dbReference>
<comment type="caution">
    <text evidence="4">The sequence shown here is derived from an EMBL/GenBank/DDBJ whole genome shotgun (WGS) entry which is preliminary data.</text>
</comment>
<dbReference type="RefSeq" id="WP_402700881.1">
    <property type="nucleotide sequence ID" value="NZ_JBIUZV010000006.1"/>
</dbReference>
<accession>A0ABW8F097</accession>
<evidence type="ECO:0000259" key="3">
    <source>
        <dbReference type="Pfam" id="PF02826"/>
    </source>
</evidence>
<evidence type="ECO:0000313" key="5">
    <source>
        <dbReference type="Proteomes" id="UP001617427"/>
    </source>
</evidence>
<protein>
    <submittedName>
        <fullName evidence="4">2-hydroxyacid dehydrogenase</fullName>
    </submittedName>
</protein>
<dbReference type="PANTHER" id="PTHR43333">
    <property type="entry name" value="2-HACID_DH_C DOMAIN-CONTAINING PROTEIN"/>
    <property type="match status" value="1"/>
</dbReference>
<dbReference type="PANTHER" id="PTHR43333:SF1">
    <property type="entry name" value="D-ISOMER SPECIFIC 2-HYDROXYACID DEHYDROGENASE NAD-BINDING DOMAIN-CONTAINING PROTEIN"/>
    <property type="match status" value="1"/>
</dbReference>
<keyword evidence="2" id="KW-0520">NAD</keyword>
<feature type="domain" description="D-isomer specific 2-hydroxyacid dehydrogenase NAD-binding" evidence="3">
    <location>
        <begin position="111"/>
        <end position="282"/>
    </location>
</feature>
<evidence type="ECO:0000256" key="1">
    <source>
        <dbReference type="ARBA" id="ARBA00023002"/>
    </source>
</evidence>
<keyword evidence="1" id="KW-0560">Oxidoreductase</keyword>
<evidence type="ECO:0000313" key="4">
    <source>
        <dbReference type="EMBL" id="MFJ3046686.1"/>
    </source>
</evidence>
<proteinExistence type="predicted"/>
<gene>
    <name evidence="4" type="ORF">ACIPEN_12725</name>
</gene>
<dbReference type="Proteomes" id="UP001617427">
    <property type="component" value="Unassembled WGS sequence"/>
</dbReference>
<dbReference type="Gene3D" id="3.40.50.720">
    <property type="entry name" value="NAD(P)-binding Rossmann-like Domain"/>
    <property type="match status" value="2"/>
</dbReference>
<dbReference type="SUPFAM" id="SSF51735">
    <property type="entry name" value="NAD(P)-binding Rossmann-fold domains"/>
    <property type="match status" value="1"/>
</dbReference>
<dbReference type="Pfam" id="PF02826">
    <property type="entry name" value="2-Hacid_dh_C"/>
    <property type="match status" value="1"/>
</dbReference>